<proteinExistence type="predicted"/>
<keyword evidence="3" id="KW-0863">Zinc-finger</keyword>
<dbReference type="PANTHER" id="PTHR22870:SF419">
    <property type="entry name" value="GTPASE BINDING PROTEIN, PUTATIVE-RELATED"/>
    <property type="match status" value="1"/>
</dbReference>
<keyword evidence="6" id="KW-0175">Coiled coil</keyword>
<dbReference type="FunFam" id="2.130.10.30:FF:000028">
    <property type="entry name" value="PH, RCC1 and FYVE domains-containing protein 1"/>
    <property type="match status" value="1"/>
</dbReference>
<dbReference type="SUPFAM" id="SSF50985">
    <property type="entry name" value="RCC1/BLIP-II"/>
    <property type="match status" value="1"/>
</dbReference>
<comment type="caution">
    <text evidence="9">The sequence shown here is derived from an EMBL/GenBank/DDBJ whole genome shotgun (WGS) entry which is preliminary data.</text>
</comment>
<dbReference type="PRINTS" id="PR00633">
    <property type="entry name" value="RCCNDNSATION"/>
</dbReference>
<dbReference type="Pfam" id="PF25390">
    <property type="entry name" value="WD40_RLD"/>
    <property type="match status" value="1"/>
</dbReference>
<feature type="repeat" description="RCC1" evidence="5">
    <location>
        <begin position="243"/>
        <end position="304"/>
    </location>
</feature>
<dbReference type="PROSITE" id="PS00626">
    <property type="entry name" value="RCC1_2"/>
    <property type="match status" value="2"/>
</dbReference>
<gene>
    <name evidence="9" type="ORF">PVL29_022394</name>
</gene>
<dbReference type="Proteomes" id="UP001168098">
    <property type="component" value="Unassembled WGS sequence"/>
</dbReference>
<dbReference type="CDD" id="cd13365">
    <property type="entry name" value="PH_PLC_plant-like"/>
    <property type="match status" value="1"/>
</dbReference>
<feature type="domain" description="FYVE zinc finger" evidence="8">
    <location>
        <begin position="617"/>
        <end position="676"/>
    </location>
</feature>
<feature type="repeat" description="RCC1" evidence="5">
    <location>
        <begin position="567"/>
        <end position="618"/>
    </location>
</feature>
<sequence>MADLQSNSLAEKDVKQAITALKKGTYLLKYGRRGKPTFCPFRISNDEKVLLWYAGREEKQLQLCEVSRIIQGQHTATFRRYPRLEKEDQSFSLIYKDGSLDLICKDKDEAEVWFVALRALISQCNYHNWISETRSDSGSLDHHTDIRRNSPLTVSANSSDIISKHPRKKRLGRAFSDIISYTAAAKGFTRVESVASSLSSLSVGGIDDPNGCSSAVGTFQFSLSSAVSSPGQGSSREDFDALGDVFIWGEAISDALVSSGVCRVGSSSFTRRNALLPKALESTVMLDAQNIACGSQHAVVVTKQGAIFSWGEGYGGRLGHGVEADVSRPKLIDALSELNIELVACGEYHTCAVTLSGDLYTWGDGTYNFGLLGNGCGINRGMHVSSISCGPWHTAAVTSAGQLFTFGDGTFGALGHGDRNSSGTPREVETLKGLRTIRASCGVWHTAAVVEITTEPSISSSAGKLFTWGDGDKGQLGHRDKEPRLAPSCVTILDDMTFCQVACGHSITAALADSGQVYTMGSVEYGQLGSLQSADGLPSCTEGIIRNSFIEEIACGSHHVAVLSSKAEVYTWGKGANGQLGHGDNNNRNIPTLVEALKDKQVKSVACGSNFTAAICLHKWFCSADRSICSGCHNQFNFRRKRHNSCSRRKSLKASLAPNMNKPYRVCDDCFTKLKKALEFGFFPLPRVASGIKIHNLNEVAEKESLDSRPHGQLPRLTSFGSFKQAENQHFKPNLKLELNNGHVPTLNGSFQWEGFCMSNTSTSVFGSSQKASTSVPGSRIVSQATSPGSSMVSRATSPVSRNSTSSYSMTLALDRIARSNLEVSLDHSKQTNDSLIQEIILLRAQVEDLTHKSQFLEEELEKTSRQLKELTATAGEEAGKKQVPNGNIQEQIIPCELHTKNQSS</sequence>
<dbReference type="InterPro" id="IPR011011">
    <property type="entry name" value="Znf_FYVE_PHD"/>
</dbReference>
<dbReference type="PANTHER" id="PTHR22870">
    <property type="entry name" value="REGULATOR OF CHROMOSOME CONDENSATION"/>
    <property type="match status" value="1"/>
</dbReference>
<reference evidence="9 10" key="1">
    <citation type="journal article" date="2023" name="BMC Biotechnol.">
        <title>Vitis rotundifolia cv Carlos genome sequencing.</title>
        <authorList>
            <person name="Huff M."/>
            <person name="Hulse-Kemp A."/>
            <person name="Scheffler B."/>
            <person name="Youngblood R."/>
            <person name="Simpson S."/>
            <person name="Babiker E."/>
            <person name="Staton M."/>
        </authorList>
    </citation>
    <scope>NUCLEOTIDE SEQUENCE [LARGE SCALE GENOMIC DNA]</scope>
    <source>
        <tissue evidence="9">Leaf</tissue>
    </source>
</reference>
<feature type="repeat" description="RCC1" evidence="5">
    <location>
        <begin position="401"/>
        <end position="452"/>
    </location>
</feature>
<dbReference type="Pfam" id="PF16457">
    <property type="entry name" value="PH_12"/>
    <property type="match status" value="1"/>
</dbReference>
<evidence type="ECO:0000256" key="5">
    <source>
        <dbReference type="PROSITE-ProRule" id="PRU00235"/>
    </source>
</evidence>
<dbReference type="InterPro" id="IPR000408">
    <property type="entry name" value="Reg_chr_condens"/>
</dbReference>
<feature type="coiled-coil region" evidence="6">
    <location>
        <begin position="833"/>
        <end position="874"/>
    </location>
</feature>
<evidence type="ECO:0000313" key="10">
    <source>
        <dbReference type="Proteomes" id="UP001168098"/>
    </source>
</evidence>
<dbReference type="SUPFAM" id="SSF50729">
    <property type="entry name" value="PH domain-like"/>
    <property type="match status" value="1"/>
</dbReference>
<dbReference type="InterPro" id="IPR009091">
    <property type="entry name" value="RCC1/BLIP-II"/>
</dbReference>
<evidence type="ECO:0000256" key="7">
    <source>
        <dbReference type="SAM" id="MobiDB-lite"/>
    </source>
</evidence>
<dbReference type="SUPFAM" id="SSF57903">
    <property type="entry name" value="FYVE/PHD zinc finger"/>
    <property type="match status" value="1"/>
</dbReference>
<feature type="repeat" description="RCC1" evidence="5">
    <location>
        <begin position="305"/>
        <end position="356"/>
    </location>
</feature>
<keyword evidence="4" id="KW-0862">Zinc</keyword>
<keyword evidence="2" id="KW-0677">Repeat</keyword>
<dbReference type="Gene3D" id="2.30.29.30">
    <property type="entry name" value="Pleckstrin-homology domain (PH domain)/Phosphotyrosine-binding domain (PTB)"/>
    <property type="match status" value="1"/>
</dbReference>
<protein>
    <recommendedName>
        <fullName evidence="8">FYVE zinc finger domain-containing protein</fullName>
    </recommendedName>
</protein>
<evidence type="ECO:0000313" key="9">
    <source>
        <dbReference type="EMBL" id="KAJ9677387.1"/>
    </source>
</evidence>
<dbReference type="AlphaFoldDB" id="A0AA38YVN3"/>
<keyword evidence="10" id="KW-1185">Reference proteome</keyword>
<organism evidence="9 10">
    <name type="scientific">Vitis rotundifolia</name>
    <name type="common">Muscadine grape</name>
    <dbReference type="NCBI Taxonomy" id="103349"/>
    <lineage>
        <taxon>Eukaryota</taxon>
        <taxon>Viridiplantae</taxon>
        <taxon>Streptophyta</taxon>
        <taxon>Embryophyta</taxon>
        <taxon>Tracheophyta</taxon>
        <taxon>Spermatophyta</taxon>
        <taxon>Magnoliopsida</taxon>
        <taxon>eudicotyledons</taxon>
        <taxon>Gunneridae</taxon>
        <taxon>Pentapetalae</taxon>
        <taxon>rosids</taxon>
        <taxon>Vitales</taxon>
        <taxon>Vitaceae</taxon>
        <taxon>Viteae</taxon>
        <taxon>Vitis</taxon>
    </lineage>
</organism>
<name>A0AA38YVN3_VITRO</name>
<accession>A0AA38YVN3</accession>
<dbReference type="InterPro" id="IPR001849">
    <property type="entry name" value="PH_domain"/>
</dbReference>
<dbReference type="EMBL" id="JARBHA010000017">
    <property type="protein sequence ID" value="KAJ9677387.1"/>
    <property type="molecule type" value="Genomic_DNA"/>
</dbReference>
<evidence type="ECO:0000256" key="6">
    <source>
        <dbReference type="SAM" id="Coils"/>
    </source>
</evidence>
<evidence type="ECO:0000256" key="3">
    <source>
        <dbReference type="ARBA" id="ARBA00022771"/>
    </source>
</evidence>
<dbReference type="SMART" id="SM00064">
    <property type="entry name" value="FYVE"/>
    <property type="match status" value="1"/>
</dbReference>
<dbReference type="InterPro" id="IPR058923">
    <property type="entry name" value="RCC1-like_dom"/>
</dbReference>
<dbReference type="InterPro" id="IPR011993">
    <property type="entry name" value="PH-like_dom_sf"/>
</dbReference>
<feature type="repeat" description="RCC1" evidence="5">
    <location>
        <begin position="463"/>
        <end position="514"/>
    </location>
</feature>
<feature type="repeat" description="RCC1" evidence="5">
    <location>
        <begin position="515"/>
        <end position="566"/>
    </location>
</feature>
<dbReference type="InterPro" id="IPR000306">
    <property type="entry name" value="Znf_FYVE"/>
</dbReference>
<evidence type="ECO:0000259" key="8">
    <source>
        <dbReference type="SMART" id="SM00064"/>
    </source>
</evidence>
<feature type="repeat" description="RCC1" evidence="5">
    <location>
        <begin position="357"/>
        <end position="400"/>
    </location>
</feature>
<dbReference type="InterPro" id="IPR051210">
    <property type="entry name" value="Ub_ligase/GEF_domain"/>
</dbReference>
<evidence type="ECO:0000256" key="4">
    <source>
        <dbReference type="ARBA" id="ARBA00022833"/>
    </source>
</evidence>
<dbReference type="Gene3D" id="2.130.10.30">
    <property type="entry name" value="Regulator of chromosome condensation 1/beta-lactamase-inhibitor protein II"/>
    <property type="match status" value="2"/>
</dbReference>
<evidence type="ECO:0000256" key="1">
    <source>
        <dbReference type="ARBA" id="ARBA00022723"/>
    </source>
</evidence>
<evidence type="ECO:0000256" key="2">
    <source>
        <dbReference type="ARBA" id="ARBA00022737"/>
    </source>
</evidence>
<dbReference type="GO" id="GO:0008270">
    <property type="term" value="F:zinc ion binding"/>
    <property type="evidence" value="ECO:0007669"/>
    <property type="project" value="UniProtKB-KW"/>
</dbReference>
<dbReference type="PROSITE" id="PS50012">
    <property type="entry name" value="RCC1_3"/>
    <property type="match status" value="7"/>
</dbReference>
<keyword evidence="1" id="KW-0479">Metal-binding</keyword>
<feature type="region of interest" description="Disordered" evidence="7">
    <location>
        <begin position="777"/>
        <end position="805"/>
    </location>
</feature>